<dbReference type="SUPFAM" id="SSF52540">
    <property type="entry name" value="P-loop containing nucleoside triphosphate hydrolases"/>
    <property type="match status" value="1"/>
</dbReference>
<sequence>MDSNIILEVKNLTKIYDGQLAVNDISFSVKSSEIVGLLGPNGAGKTTTINMILGLLDATSGSIEIFEKEFPQHRVEVLDKVNFAAAHTLLPGNLSVWHNLLIVALLYNVASARERVLELLREFDLERFSATRTGFLSSGEQSRLILAKALLNKPRLLLLDEPTASIDPSSADAIRTHILQYVKESSAGVLWTSHNMYEIEQVCDRVLFIAHGKIILSGAPKELPQQYGKKNLEELFIAVAREPLSISH</sequence>
<dbReference type="Proteomes" id="UP000179023">
    <property type="component" value="Unassembled WGS sequence"/>
</dbReference>
<keyword evidence="4 6" id="KW-0067">ATP-binding</keyword>
<comment type="similarity">
    <text evidence="1">Belongs to the ABC transporter superfamily.</text>
</comment>
<evidence type="ECO:0000313" key="6">
    <source>
        <dbReference type="EMBL" id="OGZ98487.1"/>
    </source>
</evidence>
<dbReference type="InterPro" id="IPR003593">
    <property type="entry name" value="AAA+_ATPase"/>
</dbReference>
<dbReference type="InterPro" id="IPR017871">
    <property type="entry name" value="ABC_transporter-like_CS"/>
</dbReference>
<evidence type="ECO:0000256" key="2">
    <source>
        <dbReference type="ARBA" id="ARBA00022448"/>
    </source>
</evidence>
<dbReference type="Pfam" id="PF00005">
    <property type="entry name" value="ABC_tran"/>
    <property type="match status" value="1"/>
</dbReference>
<dbReference type="PANTHER" id="PTHR42711:SF5">
    <property type="entry name" value="ABC TRANSPORTER ATP-BINDING PROTEIN NATA"/>
    <property type="match status" value="1"/>
</dbReference>
<dbReference type="PROSITE" id="PS50893">
    <property type="entry name" value="ABC_TRANSPORTER_2"/>
    <property type="match status" value="1"/>
</dbReference>
<keyword evidence="3" id="KW-0547">Nucleotide-binding</keyword>
<dbReference type="EMBL" id="MHQI01000064">
    <property type="protein sequence ID" value="OGZ98487.1"/>
    <property type="molecule type" value="Genomic_DNA"/>
</dbReference>
<dbReference type="PANTHER" id="PTHR42711">
    <property type="entry name" value="ABC TRANSPORTER ATP-BINDING PROTEIN"/>
    <property type="match status" value="1"/>
</dbReference>
<dbReference type="STRING" id="1802270.A3C07_02660"/>
<keyword evidence="2" id="KW-0813">Transport</keyword>
<feature type="domain" description="ABC transporter" evidence="5">
    <location>
        <begin position="7"/>
        <end position="236"/>
    </location>
</feature>
<dbReference type="InterPro" id="IPR027417">
    <property type="entry name" value="P-loop_NTPase"/>
</dbReference>
<evidence type="ECO:0000256" key="4">
    <source>
        <dbReference type="ARBA" id="ARBA00022840"/>
    </source>
</evidence>
<dbReference type="GO" id="GO:0016887">
    <property type="term" value="F:ATP hydrolysis activity"/>
    <property type="evidence" value="ECO:0007669"/>
    <property type="project" value="InterPro"/>
</dbReference>
<protein>
    <submittedName>
        <fullName evidence="6">ABC transporter ATP-binding protein</fullName>
    </submittedName>
</protein>
<comment type="caution">
    <text evidence="6">The sequence shown here is derived from an EMBL/GenBank/DDBJ whole genome shotgun (WGS) entry which is preliminary data.</text>
</comment>
<dbReference type="SMART" id="SM00382">
    <property type="entry name" value="AAA"/>
    <property type="match status" value="1"/>
</dbReference>
<accession>A0A1G2KGB9</accession>
<dbReference type="AlphaFoldDB" id="A0A1G2KGB9"/>
<organism evidence="6 7">
    <name type="scientific">Candidatus Sungbacteria bacterium RIFCSPHIGHO2_02_FULL_47_11</name>
    <dbReference type="NCBI Taxonomy" id="1802270"/>
    <lineage>
        <taxon>Bacteria</taxon>
        <taxon>Candidatus Sungiibacteriota</taxon>
    </lineage>
</organism>
<gene>
    <name evidence="6" type="ORF">A3C07_02660</name>
</gene>
<dbReference type="GO" id="GO:0005524">
    <property type="term" value="F:ATP binding"/>
    <property type="evidence" value="ECO:0007669"/>
    <property type="project" value="UniProtKB-KW"/>
</dbReference>
<name>A0A1G2KGB9_9BACT</name>
<dbReference type="Gene3D" id="3.40.50.300">
    <property type="entry name" value="P-loop containing nucleotide triphosphate hydrolases"/>
    <property type="match status" value="1"/>
</dbReference>
<dbReference type="PROSITE" id="PS00211">
    <property type="entry name" value="ABC_TRANSPORTER_1"/>
    <property type="match status" value="1"/>
</dbReference>
<evidence type="ECO:0000256" key="1">
    <source>
        <dbReference type="ARBA" id="ARBA00005417"/>
    </source>
</evidence>
<evidence type="ECO:0000313" key="7">
    <source>
        <dbReference type="Proteomes" id="UP000179023"/>
    </source>
</evidence>
<dbReference type="InterPro" id="IPR050763">
    <property type="entry name" value="ABC_transporter_ATP-binding"/>
</dbReference>
<evidence type="ECO:0000256" key="3">
    <source>
        <dbReference type="ARBA" id="ARBA00022741"/>
    </source>
</evidence>
<dbReference type="InterPro" id="IPR003439">
    <property type="entry name" value="ABC_transporter-like_ATP-bd"/>
</dbReference>
<evidence type="ECO:0000259" key="5">
    <source>
        <dbReference type="PROSITE" id="PS50893"/>
    </source>
</evidence>
<proteinExistence type="inferred from homology"/>
<reference evidence="6 7" key="1">
    <citation type="journal article" date="2016" name="Nat. Commun.">
        <title>Thousands of microbial genomes shed light on interconnected biogeochemical processes in an aquifer system.</title>
        <authorList>
            <person name="Anantharaman K."/>
            <person name="Brown C.T."/>
            <person name="Hug L.A."/>
            <person name="Sharon I."/>
            <person name="Castelle C.J."/>
            <person name="Probst A.J."/>
            <person name="Thomas B.C."/>
            <person name="Singh A."/>
            <person name="Wilkins M.J."/>
            <person name="Karaoz U."/>
            <person name="Brodie E.L."/>
            <person name="Williams K.H."/>
            <person name="Hubbard S.S."/>
            <person name="Banfield J.F."/>
        </authorList>
    </citation>
    <scope>NUCLEOTIDE SEQUENCE [LARGE SCALE GENOMIC DNA]</scope>
</reference>